<dbReference type="GO" id="GO:0006351">
    <property type="term" value="P:DNA-templated transcription"/>
    <property type="evidence" value="ECO:0007669"/>
    <property type="project" value="InterPro"/>
</dbReference>
<proteinExistence type="predicted"/>
<keyword evidence="2" id="KW-0539">Nucleus</keyword>
<evidence type="ECO:0000313" key="5">
    <source>
        <dbReference type="EMBL" id="KAG5644077.1"/>
    </source>
</evidence>
<sequence length="871" mass="96485">MPAEPSYLRGASQRISRKTPTEDDVDIRRARGEVSSTLITEQLFLTQPTRYPVQNAEERRGCPSICPNGTLSTGQGTRFVLADTTQLHAKIMEMGQRILQLEDALAIFQSGVSSETHPLLRDEFLHIKFGPDKGKLLEREEPTRDTSIDSIDALGTLTIGDHGQVKYFGRSAGSEALFLVPLFYCGSKTQLTKLKQAGEEIDSMASGVVESDQIPQVSVEVSRLSAAFPFGVEGDYDKALDLLFEYLPSQHRAWSLCETYMEHAAWSFRPLKRDEIVDDIMAPIYKSMKERRATDTPGPHTVFPHTLAVLFLVFALGGLVDLTLEPYSAESDTYYHLSRACMSLYSVFDSPEVSTVQAVVLMGAFQVLGAKKNTTDSSWNLISLGCKLAQCIGLHRDSARFDLDAKTVERRRALFWEAFSYELFYCLGTGRPPSISLSYIDCELPVDDEATLDENGNVLKGFYQWKYEFTKEIMTTVTELTLTAEPPNYQTVLDLDRKVRAKSLPPHLNMFLSPEDRNCSPSVYMRGCILAQYRTVTLLYIHRSFFAQAMLDHPANPLRSPYAPSFLAAYRCASGVIKSNLNHFERFPDLCSRSWAIWTHLFSAAIIVGTIVTRSPSSSMAASAFIELGLACDLFEKGAMSSRRARNGLAILCKLRERAFQVYSQFRSGNVTPNAVLAVGSPDYGEDELALFGGQTRVLASKLLKKIANRPASGQSTPSSSSSDKSPTDPAPDVHPSLVEYLSNIPSSYSSPSESPTQASASLTTAFSQQHIFQQNDQFIPPPDIRRPPPLSFPASPVTDNSHAYFTAPPDFYYSSISDFGNFEMKSDSESPENLVDLGMMLTGDSGMDEQWMSFMRESGLLEGNGPSMSS</sequence>
<evidence type="ECO:0000259" key="4">
    <source>
        <dbReference type="SMART" id="SM00906"/>
    </source>
</evidence>
<accession>A0A9P7GBA7</accession>
<reference evidence="5" key="2">
    <citation type="submission" date="2021-10" db="EMBL/GenBank/DDBJ databases">
        <title>Phylogenomics reveals ancestral predisposition of the termite-cultivated fungus Termitomyces towards a domesticated lifestyle.</title>
        <authorList>
            <person name="Auxier B."/>
            <person name="Grum-Grzhimaylo A."/>
            <person name="Cardenas M.E."/>
            <person name="Lodge J.D."/>
            <person name="Laessoe T."/>
            <person name="Pedersen O."/>
            <person name="Smith M.E."/>
            <person name="Kuyper T.W."/>
            <person name="Franco-Molano E.A."/>
            <person name="Baroni T.J."/>
            <person name="Aanen D.K."/>
        </authorList>
    </citation>
    <scope>NUCLEOTIDE SEQUENCE</scope>
    <source>
        <strain evidence="5">AP01</strain>
        <tissue evidence="5">Mycelium</tissue>
    </source>
</reference>
<organism evidence="5 6">
    <name type="scientific">Asterophora parasitica</name>
    <dbReference type="NCBI Taxonomy" id="117018"/>
    <lineage>
        <taxon>Eukaryota</taxon>
        <taxon>Fungi</taxon>
        <taxon>Dikarya</taxon>
        <taxon>Basidiomycota</taxon>
        <taxon>Agaricomycotina</taxon>
        <taxon>Agaricomycetes</taxon>
        <taxon>Agaricomycetidae</taxon>
        <taxon>Agaricales</taxon>
        <taxon>Tricholomatineae</taxon>
        <taxon>Lyophyllaceae</taxon>
        <taxon>Asterophora</taxon>
    </lineage>
</organism>
<dbReference type="CDD" id="cd12148">
    <property type="entry name" value="fungal_TF_MHR"/>
    <property type="match status" value="1"/>
</dbReference>
<dbReference type="SMART" id="SM00906">
    <property type="entry name" value="Fungal_trans"/>
    <property type="match status" value="1"/>
</dbReference>
<dbReference type="GO" id="GO:0008270">
    <property type="term" value="F:zinc ion binding"/>
    <property type="evidence" value="ECO:0007669"/>
    <property type="project" value="InterPro"/>
</dbReference>
<keyword evidence="6" id="KW-1185">Reference proteome</keyword>
<dbReference type="AlphaFoldDB" id="A0A9P7GBA7"/>
<evidence type="ECO:0000256" key="3">
    <source>
        <dbReference type="SAM" id="MobiDB-lite"/>
    </source>
</evidence>
<feature type="region of interest" description="Disordered" evidence="3">
    <location>
        <begin position="745"/>
        <end position="764"/>
    </location>
</feature>
<dbReference type="Proteomes" id="UP000775547">
    <property type="component" value="Unassembled WGS sequence"/>
</dbReference>
<dbReference type="PANTHER" id="PTHR31001:SF56">
    <property type="entry name" value="ZN(2)-C6 FUNGAL-TYPE DOMAIN-CONTAINING PROTEIN"/>
    <property type="match status" value="1"/>
</dbReference>
<comment type="caution">
    <text evidence="5">The sequence shown here is derived from an EMBL/GenBank/DDBJ whole genome shotgun (WGS) entry which is preliminary data.</text>
</comment>
<feature type="compositionally biased region" description="Low complexity" evidence="3">
    <location>
        <begin position="745"/>
        <end position="762"/>
    </location>
</feature>
<dbReference type="Pfam" id="PF04082">
    <property type="entry name" value="Fungal_trans"/>
    <property type="match status" value="1"/>
</dbReference>
<gene>
    <name evidence="5" type="ORF">DXG03_009167</name>
</gene>
<feature type="domain" description="Xylanolytic transcriptional activator regulatory" evidence="4">
    <location>
        <begin position="378"/>
        <end position="451"/>
    </location>
</feature>
<evidence type="ECO:0000256" key="1">
    <source>
        <dbReference type="ARBA" id="ARBA00004123"/>
    </source>
</evidence>
<comment type="subcellular location">
    <subcellularLocation>
        <location evidence="1">Nucleus</location>
    </subcellularLocation>
</comment>
<evidence type="ECO:0000313" key="6">
    <source>
        <dbReference type="Proteomes" id="UP000775547"/>
    </source>
</evidence>
<evidence type="ECO:0000256" key="2">
    <source>
        <dbReference type="ARBA" id="ARBA00023242"/>
    </source>
</evidence>
<dbReference type="InterPro" id="IPR007219">
    <property type="entry name" value="XnlR_reg_dom"/>
</dbReference>
<protein>
    <recommendedName>
        <fullName evidence="4">Xylanolytic transcriptional activator regulatory domain-containing protein</fullName>
    </recommendedName>
</protein>
<name>A0A9P7GBA7_9AGAR</name>
<dbReference type="PANTHER" id="PTHR31001">
    <property type="entry name" value="UNCHARACTERIZED TRANSCRIPTIONAL REGULATORY PROTEIN"/>
    <property type="match status" value="1"/>
</dbReference>
<reference evidence="5" key="1">
    <citation type="submission" date="2020-07" db="EMBL/GenBank/DDBJ databases">
        <authorList>
            <person name="Nieuwenhuis M."/>
            <person name="Van De Peppel L.J.J."/>
        </authorList>
    </citation>
    <scope>NUCLEOTIDE SEQUENCE</scope>
    <source>
        <strain evidence="5">AP01</strain>
        <tissue evidence="5">Mycelium</tissue>
    </source>
</reference>
<dbReference type="OrthoDB" id="424974at2759"/>
<dbReference type="GO" id="GO:0003677">
    <property type="term" value="F:DNA binding"/>
    <property type="evidence" value="ECO:0007669"/>
    <property type="project" value="InterPro"/>
</dbReference>
<feature type="region of interest" description="Disordered" evidence="3">
    <location>
        <begin position="1"/>
        <end position="24"/>
    </location>
</feature>
<feature type="compositionally biased region" description="Low complexity" evidence="3">
    <location>
        <begin position="711"/>
        <end position="725"/>
    </location>
</feature>
<dbReference type="EMBL" id="JABCKV010000084">
    <property type="protein sequence ID" value="KAG5644077.1"/>
    <property type="molecule type" value="Genomic_DNA"/>
</dbReference>
<dbReference type="GO" id="GO:0005634">
    <property type="term" value="C:nucleus"/>
    <property type="evidence" value="ECO:0007669"/>
    <property type="project" value="UniProtKB-SubCell"/>
</dbReference>
<dbReference type="InterPro" id="IPR050613">
    <property type="entry name" value="Sec_Metabolite_Reg"/>
</dbReference>
<feature type="region of interest" description="Disordered" evidence="3">
    <location>
        <begin position="709"/>
        <end position="737"/>
    </location>
</feature>